<evidence type="ECO:0008006" key="3">
    <source>
        <dbReference type="Google" id="ProtNLM"/>
    </source>
</evidence>
<protein>
    <recommendedName>
        <fullName evidence="3">Carotenoid 1,2-hydratase</fullName>
    </recommendedName>
</protein>
<evidence type="ECO:0000313" key="2">
    <source>
        <dbReference type="Proteomes" id="UP000321412"/>
    </source>
</evidence>
<dbReference type="CDD" id="cd21471">
    <property type="entry name" value="CrtC-like"/>
    <property type="match status" value="1"/>
</dbReference>
<gene>
    <name evidence="1" type="ORF">FRC98_12060</name>
</gene>
<comment type="caution">
    <text evidence="1">The sequence shown here is derived from an EMBL/GenBank/DDBJ whole genome shotgun (WGS) entry which is preliminary data.</text>
</comment>
<proteinExistence type="predicted"/>
<dbReference type="SUPFAM" id="SSF159245">
    <property type="entry name" value="AttH-like"/>
    <property type="match status" value="1"/>
</dbReference>
<sequence>MSNLLHLSPAGSGVHPDLLKSAGGFAWWYLDLIDEKGDGLVCIWSFGLPFLPGYASASRRGQPQLPKNRPSLNLASFKGGKLDFYVLQEFSPEEVFWDAGQEGDRWTFGLSALESIQRGEERRVTLDLHLRMPDGQIATALIEAQGRAVSHSGQKPDPAHRLLDPLPDHDWTPLLCNARARATLSAHGQTSTFEGRVYHDRNGGQRPMHELGIDVWTWGRLAFPSRELIYYVLHPTDASEPPQTLVLEIDGNGEARMIPDLQLRERRPSKNLGGLRWWPEQVLERDGRAIITIDNRQRIDSGPFYLRSAASALDLEHGETARGISEVCDPARIDLDVHRPLVRMRVMQNARQNSMWLPLFTGPKKGRVSRLVTSFLPGAGVTQPEQTAPRTKEQR</sequence>
<name>A0A5C6XEM6_9DELT</name>
<organism evidence="1 2">
    <name type="scientific">Lujinxingia vulgaris</name>
    <dbReference type="NCBI Taxonomy" id="2600176"/>
    <lineage>
        <taxon>Bacteria</taxon>
        <taxon>Deltaproteobacteria</taxon>
        <taxon>Bradymonadales</taxon>
        <taxon>Lujinxingiaceae</taxon>
        <taxon>Lujinxingia</taxon>
    </lineage>
</organism>
<dbReference type="OrthoDB" id="5491608at2"/>
<dbReference type="AlphaFoldDB" id="A0A5C6XEM6"/>
<dbReference type="Proteomes" id="UP000321412">
    <property type="component" value="Unassembled WGS sequence"/>
</dbReference>
<dbReference type="RefSeq" id="WP_146981692.1">
    <property type="nucleotide sequence ID" value="NZ_VOSM01000005.1"/>
</dbReference>
<reference evidence="1 2" key="1">
    <citation type="submission" date="2019-08" db="EMBL/GenBank/DDBJ databases">
        <title>Bradymonadales sp. TMQ4.</title>
        <authorList>
            <person name="Liang Q."/>
        </authorList>
    </citation>
    <scope>NUCLEOTIDE SEQUENCE [LARGE SCALE GENOMIC DNA]</scope>
    <source>
        <strain evidence="1 2">TMQ4</strain>
    </source>
</reference>
<keyword evidence="2" id="KW-1185">Reference proteome</keyword>
<evidence type="ECO:0000313" key="1">
    <source>
        <dbReference type="EMBL" id="TXD36564.1"/>
    </source>
</evidence>
<accession>A0A5C6XEM6</accession>
<dbReference type="EMBL" id="VOSM01000005">
    <property type="protein sequence ID" value="TXD36564.1"/>
    <property type="molecule type" value="Genomic_DNA"/>
</dbReference>